<dbReference type="PANTHER" id="PTHR48461">
    <property type="entry name" value="MULTICOPPER OXIDASE LPR1-LIKE"/>
    <property type="match status" value="1"/>
</dbReference>
<proteinExistence type="predicted"/>
<evidence type="ECO:0000256" key="6">
    <source>
        <dbReference type="ARBA" id="ARBA00023180"/>
    </source>
</evidence>
<reference evidence="10" key="2">
    <citation type="journal article" date="2017" name="Nat. Plants">
        <title>The Aegilops tauschii genome reveals multiple impacts of transposons.</title>
        <authorList>
            <person name="Zhao G."/>
            <person name="Zou C."/>
            <person name="Li K."/>
            <person name="Wang K."/>
            <person name="Li T."/>
            <person name="Gao L."/>
            <person name="Zhang X."/>
            <person name="Wang H."/>
            <person name="Yang Z."/>
            <person name="Liu X."/>
            <person name="Jiang W."/>
            <person name="Mao L."/>
            <person name="Kong X."/>
            <person name="Jiao Y."/>
            <person name="Jia J."/>
        </authorList>
    </citation>
    <scope>NUCLEOTIDE SEQUENCE [LARGE SCALE GENOMIC DNA]</scope>
    <source>
        <strain evidence="10">cv. AL8/78</strain>
    </source>
</reference>
<dbReference type="GO" id="GO:0016491">
    <property type="term" value="F:oxidoreductase activity"/>
    <property type="evidence" value="ECO:0007669"/>
    <property type="project" value="UniProtKB-KW"/>
</dbReference>
<reference evidence="9" key="4">
    <citation type="submission" date="2019-03" db="UniProtKB">
        <authorList>
            <consortium name="EnsemblPlants"/>
        </authorList>
    </citation>
    <scope>IDENTIFICATION</scope>
</reference>
<name>A0A452XLS1_AEGTS</name>
<dbReference type="InterPro" id="IPR052152">
    <property type="entry name" value="LPR1/LPR2"/>
</dbReference>
<reference evidence="9" key="3">
    <citation type="journal article" date="2017" name="Nature">
        <title>Genome sequence of the progenitor of the wheat D genome Aegilops tauschii.</title>
        <authorList>
            <person name="Luo M.C."/>
            <person name="Gu Y.Q."/>
            <person name="Puiu D."/>
            <person name="Wang H."/>
            <person name="Twardziok S.O."/>
            <person name="Deal K.R."/>
            <person name="Huo N."/>
            <person name="Zhu T."/>
            <person name="Wang L."/>
            <person name="Wang Y."/>
            <person name="McGuire P.E."/>
            <person name="Liu S."/>
            <person name="Long H."/>
            <person name="Ramasamy R.K."/>
            <person name="Rodriguez J.C."/>
            <person name="Van S.L."/>
            <person name="Yuan L."/>
            <person name="Wang Z."/>
            <person name="Xia Z."/>
            <person name="Xiao L."/>
            <person name="Anderson O.D."/>
            <person name="Ouyang S."/>
            <person name="Liang Y."/>
            <person name="Zimin A.V."/>
            <person name="Pertea G."/>
            <person name="Qi P."/>
            <person name="Bennetzen J.L."/>
            <person name="Dai X."/>
            <person name="Dawson M.W."/>
            <person name="Muller H.G."/>
            <person name="Kugler K."/>
            <person name="Rivarola-Duarte L."/>
            <person name="Spannagl M."/>
            <person name="Mayer K.F.X."/>
            <person name="Lu F.H."/>
            <person name="Bevan M.W."/>
            <person name="Leroy P."/>
            <person name="Li P."/>
            <person name="You F.M."/>
            <person name="Sun Q."/>
            <person name="Liu Z."/>
            <person name="Lyons E."/>
            <person name="Wicker T."/>
            <person name="Salzberg S.L."/>
            <person name="Devos K.M."/>
            <person name="Dvorak J."/>
        </authorList>
    </citation>
    <scope>NUCLEOTIDE SEQUENCE [LARGE SCALE GENOMIC DNA]</scope>
    <source>
        <strain evidence="9">cv. AL8/78</strain>
    </source>
</reference>
<comment type="function">
    <text evidence="7">Multicopper oxidase that may play a role in the maintenance of inorganic phosphate homeostasis.</text>
</comment>
<accession>A0A452XLS1</accession>
<evidence type="ECO:0000256" key="7">
    <source>
        <dbReference type="ARBA" id="ARBA00037077"/>
    </source>
</evidence>
<feature type="compositionally biased region" description="Basic residues" evidence="8">
    <location>
        <begin position="87"/>
        <end position="103"/>
    </location>
</feature>
<evidence type="ECO:0000256" key="2">
    <source>
        <dbReference type="ARBA" id="ARBA00022723"/>
    </source>
</evidence>
<feature type="region of interest" description="Disordered" evidence="8">
    <location>
        <begin position="194"/>
        <end position="217"/>
    </location>
</feature>
<keyword evidence="2" id="KW-0479">Metal-binding</keyword>
<keyword evidence="10" id="KW-1185">Reference proteome</keyword>
<dbReference type="Gene3D" id="2.60.40.420">
    <property type="entry name" value="Cupredoxins - blue copper proteins"/>
    <property type="match status" value="1"/>
</dbReference>
<dbReference type="GO" id="GO:0046872">
    <property type="term" value="F:metal ion binding"/>
    <property type="evidence" value="ECO:0007669"/>
    <property type="project" value="UniProtKB-KW"/>
</dbReference>
<feature type="region of interest" description="Disordered" evidence="8">
    <location>
        <begin position="1"/>
        <end position="20"/>
    </location>
</feature>
<feature type="compositionally biased region" description="Basic residues" evidence="8">
    <location>
        <begin position="200"/>
        <end position="217"/>
    </location>
</feature>
<protein>
    <submittedName>
        <fullName evidence="9">Uncharacterized protein</fullName>
    </submittedName>
</protein>
<keyword evidence="3" id="KW-0732">Signal</keyword>
<dbReference type="Gramene" id="AET1Gv20056100.5">
    <property type="protein sequence ID" value="AET1Gv20056100.5"/>
    <property type="gene ID" value="AET1Gv20056100"/>
</dbReference>
<evidence type="ECO:0000313" key="9">
    <source>
        <dbReference type="EnsemblPlants" id="AET1Gv20056100.6"/>
    </source>
</evidence>
<keyword evidence="4" id="KW-0560">Oxidoreductase</keyword>
<evidence type="ECO:0000256" key="1">
    <source>
        <dbReference type="ARBA" id="ARBA00001935"/>
    </source>
</evidence>
<evidence type="ECO:0000313" key="10">
    <source>
        <dbReference type="Proteomes" id="UP000015105"/>
    </source>
</evidence>
<dbReference type="EnsemblPlants" id="AET1Gv20056100.4">
    <property type="protein sequence ID" value="AET1Gv20056100.4"/>
    <property type="gene ID" value="AET1Gv20056100"/>
</dbReference>
<feature type="region of interest" description="Disordered" evidence="8">
    <location>
        <begin position="80"/>
        <end position="103"/>
    </location>
</feature>
<dbReference type="GO" id="GO:0016036">
    <property type="term" value="P:cellular response to phosphate starvation"/>
    <property type="evidence" value="ECO:0007669"/>
    <property type="project" value="InterPro"/>
</dbReference>
<dbReference type="PANTHER" id="PTHR48461:SF1">
    <property type="entry name" value="MULTICOPPER OXIDASE LPR1-LIKE"/>
    <property type="match status" value="1"/>
</dbReference>
<dbReference type="EnsemblPlants" id="AET1Gv20056100.5">
    <property type="protein sequence ID" value="AET1Gv20056100.5"/>
    <property type="gene ID" value="AET1Gv20056100"/>
</dbReference>
<dbReference type="EnsemblPlants" id="AET1Gv20056100.7">
    <property type="protein sequence ID" value="AET1Gv20056100.7"/>
    <property type="gene ID" value="AET1Gv20056100"/>
</dbReference>
<evidence type="ECO:0000256" key="4">
    <source>
        <dbReference type="ARBA" id="ARBA00023002"/>
    </source>
</evidence>
<comment type="cofactor">
    <cofactor evidence="1">
        <name>Cu cation</name>
        <dbReference type="ChEBI" id="CHEBI:23378"/>
    </cofactor>
</comment>
<evidence type="ECO:0000256" key="3">
    <source>
        <dbReference type="ARBA" id="ARBA00022729"/>
    </source>
</evidence>
<dbReference type="EnsemblPlants" id="AET1Gv20056100.6">
    <property type="protein sequence ID" value="AET1Gv20056100.6"/>
    <property type="gene ID" value="AET1Gv20056100"/>
</dbReference>
<keyword evidence="5" id="KW-0186">Copper</keyword>
<sequence length="217" mass="24731">MRDVDQPPPVAPHPSISMGPIARCRGARQRHRRPHRYPPSRRRAAVHLRWQLYGVVHFQLRRHGPTLFLAGIRVPKPAASAEPLVPRPRHGPHPRQHPRRSPRRVPARFFRLSLSGGLRFIHVGSDSVYLARPVPTKEFLLAPSEIADVVVDFAGAKDDAVTLRFNAPTPYPGDHDEKAETVAVMKFLVARKPEHDPSTMRRRSCRGTRSRTRGRRW</sequence>
<organism evidence="9 10">
    <name type="scientific">Aegilops tauschii subsp. strangulata</name>
    <name type="common">Goatgrass</name>
    <dbReference type="NCBI Taxonomy" id="200361"/>
    <lineage>
        <taxon>Eukaryota</taxon>
        <taxon>Viridiplantae</taxon>
        <taxon>Streptophyta</taxon>
        <taxon>Embryophyta</taxon>
        <taxon>Tracheophyta</taxon>
        <taxon>Spermatophyta</taxon>
        <taxon>Magnoliopsida</taxon>
        <taxon>Liliopsida</taxon>
        <taxon>Poales</taxon>
        <taxon>Poaceae</taxon>
        <taxon>BOP clade</taxon>
        <taxon>Pooideae</taxon>
        <taxon>Triticodae</taxon>
        <taxon>Triticeae</taxon>
        <taxon>Triticinae</taxon>
        <taxon>Aegilops</taxon>
    </lineage>
</organism>
<evidence type="ECO:0000256" key="5">
    <source>
        <dbReference type="ARBA" id="ARBA00023008"/>
    </source>
</evidence>
<evidence type="ECO:0000256" key="8">
    <source>
        <dbReference type="SAM" id="MobiDB-lite"/>
    </source>
</evidence>
<dbReference type="Gramene" id="AET1Gv20056100.7">
    <property type="protein sequence ID" value="AET1Gv20056100.7"/>
    <property type="gene ID" value="AET1Gv20056100"/>
</dbReference>
<feature type="compositionally biased region" description="Pro residues" evidence="8">
    <location>
        <begin position="1"/>
        <end position="12"/>
    </location>
</feature>
<reference evidence="9" key="5">
    <citation type="journal article" date="2021" name="G3 (Bethesda)">
        <title>Aegilops tauschii genome assembly Aet v5.0 features greater sequence contiguity and improved annotation.</title>
        <authorList>
            <person name="Wang L."/>
            <person name="Zhu T."/>
            <person name="Rodriguez J.C."/>
            <person name="Deal K.R."/>
            <person name="Dubcovsky J."/>
            <person name="McGuire P.E."/>
            <person name="Lux T."/>
            <person name="Spannagl M."/>
            <person name="Mayer K.F.X."/>
            <person name="Baldrich P."/>
            <person name="Meyers B.C."/>
            <person name="Huo N."/>
            <person name="Gu Y.Q."/>
            <person name="Zhou H."/>
            <person name="Devos K.M."/>
            <person name="Bennetzen J.L."/>
            <person name="Unver T."/>
            <person name="Budak H."/>
            <person name="Gulick P.J."/>
            <person name="Galiba G."/>
            <person name="Kalapos B."/>
            <person name="Nelson D.R."/>
            <person name="Li P."/>
            <person name="You F.M."/>
            <person name="Luo M.C."/>
            <person name="Dvorak J."/>
        </authorList>
    </citation>
    <scope>NUCLEOTIDE SEQUENCE [LARGE SCALE GENOMIC DNA]</scope>
    <source>
        <strain evidence="9">cv. AL8/78</strain>
    </source>
</reference>
<dbReference type="AlphaFoldDB" id="A0A452XLS1"/>
<keyword evidence="6" id="KW-0325">Glycoprotein</keyword>
<dbReference type="Gramene" id="AET1Gv20056100.4">
    <property type="protein sequence ID" value="AET1Gv20056100.4"/>
    <property type="gene ID" value="AET1Gv20056100"/>
</dbReference>
<dbReference type="Proteomes" id="UP000015105">
    <property type="component" value="Chromosome 1D"/>
</dbReference>
<dbReference type="InterPro" id="IPR008972">
    <property type="entry name" value="Cupredoxin"/>
</dbReference>
<dbReference type="Gramene" id="AET1Gv20056100.6">
    <property type="protein sequence ID" value="AET1Gv20056100.6"/>
    <property type="gene ID" value="AET1Gv20056100"/>
</dbReference>
<reference evidence="10" key="1">
    <citation type="journal article" date="2014" name="Science">
        <title>Ancient hybridizations among the ancestral genomes of bread wheat.</title>
        <authorList>
            <consortium name="International Wheat Genome Sequencing Consortium,"/>
            <person name="Marcussen T."/>
            <person name="Sandve S.R."/>
            <person name="Heier L."/>
            <person name="Spannagl M."/>
            <person name="Pfeifer M."/>
            <person name="Jakobsen K.S."/>
            <person name="Wulff B.B."/>
            <person name="Steuernagel B."/>
            <person name="Mayer K.F."/>
            <person name="Olsen O.A."/>
        </authorList>
    </citation>
    <scope>NUCLEOTIDE SEQUENCE [LARGE SCALE GENOMIC DNA]</scope>
    <source>
        <strain evidence="10">cv. AL8/78</strain>
    </source>
</reference>